<reference evidence="5 6" key="1">
    <citation type="submission" date="2014-04" db="EMBL/GenBank/DDBJ databases">
        <authorList>
            <person name="Sears C."/>
            <person name="Carroll K."/>
            <person name="Sack B.R."/>
            <person name="Qadri F."/>
            <person name="Myers L.L."/>
            <person name="Chung G.-T."/>
            <person name="Escheverria P."/>
            <person name="Fraser C.M."/>
            <person name="Sadzewicz L."/>
            <person name="Shefchek K.A."/>
            <person name="Tallon L."/>
            <person name="Das S.P."/>
            <person name="Daugherty S."/>
            <person name="Mongodin E.F."/>
        </authorList>
    </citation>
    <scope>NUCLEOTIDE SEQUENCE [LARGE SCALE GENOMIC DNA]</scope>
    <source>
        <strain evidence="5 6">3978 T3 ii</strain>
    </source>
</reference>
<feature type="domain" description="ATP-cone" evidence="4">
    <location>
        <begin position="3"/>
        <end position="91"/>
    </location>
</feature>
<keyword evidence="5" id="KW-0560">Oxidoreductase</keyword>
<dbReference type="EMBL" id="JNHN01000179">
    <property type="protein sequence ID" value="KDS48951.1"/>
    <property type="molecule type" value="Genomic_DNA"/>
</dbReference>
<accession>A0A078RW75</accession>
<dbReference type="InterPro" id="IPR012833">
    <property type="entry name" value="NrdD"/>
</dbReference>
<evidence type="ECO:0000256" key="3">
    <source>
        <dbReference type="PROSITE-ProRule" id="PRU00492"/>
    </source>
</evidence>
<dbReference type="EC" id="1.17.4.2" evidence="5"/>
<sequence>MIQTVLKRDGRVVGFNEEKIATAIRKAMLHTDKGEDLQLIHQITDRISFKGDSQMTVEAIQDLVEVELMKSSRKDVAQKYIAYRNQRSIARKAKTRDMFLEIINIKSNDITRENANMNADTPAGMMMKFASETTKPFVDDYLLSEEVLDAVTQNYLHIHDKDYYPTKSLTCVQHPLDHILKYGFSAGHGESRPAKRIETASILGCISLETAQNEMHGGQAIPAFDFYLAPYVRNSFIEEVKNLEELNGKDYSHLYQKELADYLLQPLDGLTGEDRIVQHAVNKTVSRVHQSMEAFIHNMNTIHSRGGNQVVFSSINYGTDTSAEGRCIIRELLKSTYQGVGNGETAIFPIQIWKKKRGVSYLPEDRNYDLYQLACKVTARRFFPNFLNLDATFNQSEDWKADDPKRYQHEVATMGCRTRVFENRFGPKTSIGRGNISFSTINIVRLGIECMNIEDKEQRIARFFAKLDSMLEVTARQLHERMEFQKTAFAKQFPLLMSALWIGSEKLKPNDTIASVINQGTLGIGFIGLAECLVALLGKHHGESGEAQELGLKIVTYMRDRANQFSEQYQHNYSVLATPAEGLSGKFTRIDRKKFGTLPGITDRDYYTNSNHVPVYYKCSARHKAEVEAPYHELTRGGHIFYVEIDGDATHNPEVIMRVVDMMDRYNIGYGSVNHNRNRCLECGHENSTPNLEECPKCGSKHIDKLQRITGYLVGTTDRWNNAKLAELNDRVVHN</sequence>
<evidence type="ECO:0000259" key="4">
    <source>
        <dbReference type="PROSITE" id="PS51161"/>
    </source>
</evidence>
<dbReference type="AlphaFoldDB" id="A0A078RW75"/>
<dbReference type="GO" id="GO:0005524">
    <property type="term" value="F:ATP binding"/>
    <property type="evidence" value="ECO:0007669"/>
    <property type="project" value="UniProtKB-UniRule"/>
</dbReference>
<dbReference type="NCBIfam" id="TIGR02487">
    <property type="entry name" value="NrdD"/>
    <property type="match status" value="1"/>
</dbReference>
<protein>
    <submittedName>
        <fullName evidence="5">Anaerobic ribonucleoside-triphosphate reductase</fullName>
        <ecNumber evidence="5">1.17.4.2</ecNumber>
    </submittedName>
</protein>
<dbReference type="SUPFAM" id="SSF51998">
    <property type="entry name" value="PFL-like glycyl radical enzymes"/>
    <property type="match status" value="1"/>
</dbReference>
<proteinExistence type="predicted"/>
<evidence type="ECO:0000256" key="2">
    <source>
        <dbReference type="ARBA" id="ARBA00022840"/>
    </source>
</evidence>
<evidence type="ECO:0000256" key="1">
    <source>
        <dbReference type="ARBA" id="ARBA00022741"/>
    </source>
</evidence>
<dbReference type="Pfam" id="PF03477">
    <property type="entry name" value="ATP-cone"/>
    <property type="match status" value="1"/>
</dbReference>
<dbReference type="Proteomes" id="UP000028013">
    <property type="component" value="Unassembled WGS sequence"/>
</dbReference>
<dbReference type="PROSITE" id="PS51161">
    <property type="entry name" value="ATP_CONE"/>
    <property type="match status" value="1"/>
</dbReference>
<dbReference type="NCBIfam" id="NF005497">
    <property type="entry name" value="PRK07111.1"/>
    <property type="match status" value="1"/>
</dbReference>
<dbReference type="GO" id="GO:0009265">
    <property type="term" value="P:2'-deoxyribonucleotide biosynthetic process"/>
    <property type="evidence" value="ECO:0007669"/>
    <property type="project" value="TreeGrafter"/>
</dbReference>
<evidence type="ECO:0000313" key="6">
    <source>
        <dbReference type="Proteomes" id="UP000028013"/>
    </source>
</evidence>
<organism evidence="5 6">
    <name type="scientific">Bacteroides uniformis str. 3978 T3 ii</name>
    <dbReference type="NCBI Taxonomy" id="1339349"/>
    <lineage>
        <taxon>Bacteria</taxon>
        <taxon>Pseudomonadati</taxon>
        <taxon>Bacteroidota</taxon>
        <taxon>Bacteroidia</taxon>
        <taxon>Bacteroidales</taxon>
        <taxon>Bacteroidaceae</taxon>
        <taxon>Bacteroides</taxon>
    </lineage>
</organism>
<evidence type="ECO:0000313" key="5">
    <source>
        <dbReference type="EMBL" id="KDS48951.1"/>
    </source>
</evidence>
<dbReference type="GO" id="GO:0031250">
    <property type="term" value="C:anaerobic ribonucleoside-triphosphate reductase complex"/>
    <property type="evidence" value="ECO:0007669"/>
    <property type="project" value="TreeGrafter"/>
</dbReference>
<dbReference type="GO" id="GO:0006260">
    <property type="term" value="P:DNA replication"/>
    <property type="evidence" value="ECO:0007669"/>
    <property type="project" value="InterPro"/>
</dbReference>
<keyword evidence="2 3" id="KW-0067">ATP-binding</keyword>
<dbReference type="Pfam" id="PF13597">
    <property type="entry name" value="NRDD"/>
    <property type="match status" value="1"/>
</dbReference>
<gene>
    <name evidence="5" type="primary">nrdD</name>
    <name evidence="5" type="ORF">M094_2642</name>
</gene>
<keyword evidence="1 3" id="KW-0547">Nucleotide-binding</keyword>
<dbReference type="GO" id="GO:0008998">
    <property type="term" value="F:ribonucleoside-triphosphate reductase (thioredoxin) activity"/>
    <property type="evidence" value="ECO:0007669"/>
    <property type="project" value="UniProtKB-EC"/>
</dbReference>
<dbReference type="PANTHER" id="PTHR21075">
    <property type="entry name" value="ANAEROBIC RIBONUCLEOSIDE-TRIPHOSPHATE REDUCTASE"/>
    <property type="match status" value="1"/>
</dbReference>
<dbReference type="InterPro" id="IPR005144">
    <property type="entry name" value="ATP-cone_dom"/>
</dbReference>
<dbReference type="PATRIC" id="fig|1339349.3.peg.3754"/>
<name>A0A078RW75_BACUN</name>
<comment type="caution">
    <text evidence="5">The sequence shown here is derived from an EMBL/GenBank/DDBJ whole genome shotgun (WGS) entry which is preliminary data.</text>
</comment>
<dbReference type="RefSeq" id="WP_035448722.1">
    <property type="nucleotide sequence ID" value="NZ_JNHN01000179.1"/>
</dbReference>
<dbReference type="PANTHER" id="PTHR21075:SF0">
    <property type="entry name" value="ANAEROBIC RIBONUCLEOSIDE-TRIPHOSPHATE REDUCTASE"/>
    <property type="match status" value="1"/>
</dbReference>
<dbReference type="GO" id="GO:0004748">
    <property type="term" value="F:ribonucleoside-diphosphate reductase activity, thioredoxin disulfide as acceptor"/>
    <property type="evidence" value="ECO:0007669"/>
    <property type="project" value="TreeGrafter"/>
</dbReference>
<dbReference type="Gene3D" id="3.20.70.20">
    <property type="match status" value="1"/>
</dbReference>